<dbReference type="EC" id="1.13.12.3" evidence="3"/>
<organism evidence="9 10">
    <name type="scientific">Methylobacterium aerolatum</name>
    <dbReference type="NCBI Taxonomy" id="418708"/>
    <lineage>
        <taxon>Bacteria</taxon>
        <taxon>Pseudomonadati</taxon>
        <taxon>Pseudomonadota</taxon>
        <taxon>Alphaproteobacteria</taxon>
        <taxon>Hyphomicrobiales</taxon>
        <taxon>Methylobacteriaceae</taxon>
        <taxon>Methylobacterium</taxon>
    </lineage>
</organism>
<dbReference type="InterPro" id="IPR036188">
    <property type="entry name" value="FAD/NAD-bd_sf"/>
</dbReference>
<dbReference type="PRINTS" id="PR00420">
    <property type="entry name" value="RNGMNOXGNASE"/>
</dbReference>
<dbReference type="PANTHER" id="PTHR10742">
    <property type="entry name" value="FLAVIN MONOAMINE OXIDASE"/>
    <property type="match status" value="1"/>
</dbReference>
<gene>
    <name evidence="9" type="ORF">QO012_001503</name>
</gene>
<evidence type="ECO:0000256" key="5">
    <source>
        <dbReference type="ARBA" id="ARBA00023070"/>
    </source>
</evidence>
<comment type="similarity">
    <text evidence="2">Belongs to the tryptophan 2-monooxygenase family.</text>
</comment>
<evidence type="ECO:0000256" key="6">
    <source>
        <dbReference type="ARBA" id="ARBA00047321"/>
    </source>
</evidence>
<evidence type="ECO:0000256" key="7">
    <source>
        <dbReference type="SAM" id="MobiDB-lite"/>
    </source>
</evidence>
<evidence type="ECO:0000256" key="2">
    <source>
        <dbReference type="ARBA" id="ARBA00005833"/>
    </source>
</evidence>
<evidence type="ECO:0000259" key="8">
    <source>
        <dbReference type="Pfam" id="PF01593"/>
    </source>
</evidence>
<evidence type="ECO:0000256" key="4">
    <source>
        <dbReference type="ARBA" id="ARBA00017871"/>
    </source>
</evidence>
<dbReference type="PANTHER" id="PTHR10742:SF410">
    <property type="entry name" value="LYSINE-SPECIFIC HISTONE DEMETHYLASE 2"/>
    <property type="match status" value="1"/>
</dbReference>
<proteinExistence type="inferred from homology"/>
<dbReference type="SUPFAM" id="SSF51905">
    <property type="entry name" value="FAD/NAD(P)-binding domain"/>
    <property type="match status" value="1"/>
</dbReference>
<comment type="catalytic activity">
    <reaction evidence="6">
        <text>L-tryptophan + O2 = indole-3-acetamide + CO2 + H2O</text>
        <dbReference type="Rhea" id="RHEA:16165"/>
        <dbReference type="ChEBI" id="CHEBI:15377"/>
        <dbReference type="ChEBI" id="CHEBI:15379"/>
        <dbReference type="ChEBI" id="CHEBI:16031"/>
        <dbReference type="ChEBI" id="CHEBI:16526"/>
        <dbReference type="ChEBI" id="CHEBI:57912"/>
        <dbReference type="EC" id="1.13.12.3"/>
    </reaction>
</comment>
<evidence type="ECO:0000256" key="1">
    <source>
        <dbReference type="ARBA" id="ARBA00004814"/>
    </source>
</evidence>
<dbReference type="Pfam" id="PF01593">
    <property type="entry name" value="Amino_oxidase"/>
    <property type="match status" value="2"/>
</dbReference>
<dbReference type="Gene3D" id="3.50.50.60">
    <property type="entry name" value="FAD/NAD(P)-binding domain"/>
    <property type="match status" value="2"/>
</dbReference>
<dbReference type="InterPro" id="IPR050281">
    <property type="entry name" value="Flavin_monoamine_oxidase"/>
</dbReference>
<sequence length="447" mass="47108">MRTGTTPRPAAGRLDAPRPPDFRPALAPLPEAPDVVVIGAGAAGIAAARTLTDDGLAVAVLEARDRVGGRAVTVSLRGHPIDLGAHWLHAGPINPLVALGRERGERLFRAPQDGHAWVGGRPAPAREARASDRAFALADHAMTGGAGRGGGDRAAATALPVAPGPWGKRVAQVHGLVSGRPLEEVSLHDFPSMEYGDNSFIAGGYGNYLARLATGLPIRLSAPVRQIDWRGEGVIVETVAGQRIAAAAAVVTVPVMVLREGPTFSPPLPNAIRAAIDGFTTGIYEHAVLHWPSSPFTGRDRLAGFHGGRRAPPGLLTRIEGTPFHFYELDSREAEAIDAAGGGSDAVRRHVRAVLAEQVGRDRLRDLAIPLVSAWRHDPFARGSWAVVPPGHAPARATLRDGVGGRIWFAGEALSREQWGTVGGAYEQGVRAARDLCRTIRAGRPAR</sequence>
<name>A0ABU0HYS2_9HYPH</name>
<evidence type="ECO:0000313" key="9">
    <source>
        <dbReference type="EMBL" id="MDQ0447012.1"/>
    </source>
</evidence>
<keyword evidence="10" id="KW-1185">Reference proteome</keyword>
<accession>A0ABU0HYS2</accession>
<dbReference type="InterPro" id="IPR002937">
    <property type="entry name" value="Amino_oxidase"/>
</dbReference>
<feature type="domain" description="Amine oxidase" evidence="8">
    <location>
        <begin position="43"/>
        <end position="99"/>
    </location>
</feature>
<comment type="caution">
    <text evidence="9">The sequence shown here is derived from an EMBL/GenBank/DDBJ whole genome shotgun (WGS) entry which is preliminary data.</text>
</comment>
<dbReference type="Proteomes" id="UP001231124">
    <property type="component" value="Unassembled WGS sequence"/>
</dbReference>
<reference evidence="9 10" key="1">
    <citation type="submission" date="2023-07" db="EMBL/GenBank/DDBJ databases">
        <title>Genomic Encyclopedia of Type Strains, Phase IV (KMG-IV): sequencing the most valuable type-strain genomes for metagenomic binning, comparative biology and taxonomic classification.</title>
        <authorList>
            <person name="Goeker M."/>
        </authorList>
    </citation>
    <scope>NUCLEOTIDE SEQUENCE [LARGE SCALE GENOMIC DNA]</scope>
    <source>
        <strain evidence="9 10">DSM 19013</strain>
    </source>
</reference>
<dbReference type="Gene3D" id="3.90.660.10">
    <property type="match status" value="1"/>
</dbReference>
<evidence type="ECO:0000256" key="3">
    <source>
        <dbReference type="ARBA" id="ARBA00012535"/>
    </source>
</evidence>
<protein>
    <recommendedName>
        <fullName evidence="4">Tryptophan 2-monooxygenase</fullName>
        <ecNumber evidence="3">1.13.12.3</ecNumber>
    </recommendedName>
</protein>
<dbReference type="RefSeq" id="WP_238206716.1">
    <property type="nucleotide sequence ID" value="NZ_BPQE01000028.1"/>
</dbReference>
<dbReference type="EMBL" id="JAUSVP010000003">
    <property type="protein sequence ID" value="MDQ0447012.1"/>
    <property type="molecule type" value="Genomic_DNA"/>
</dbReference>
<evidence type="ECO:0000313" key="10">
    <source>
        <dbReference type="Proteomes" id="UP001231124"/>
    </source>
</evidence>
<comment type="pathway">
    <text evidence="1">Plant hormone metabolism; auxin biosynthesis.</text>
</comment>
<feature type="region of interest" description="Disordered" evidence="7">
    <location>
        <begin position="1"/>
        <end position="27"/>
    </location>
</feature>
<keyword evidence="5" id="KW-0073">Auxin biosynthesis</keyword>
<feature type="domain" description="Amine oxidase" evidence="8">
    <location>
        <begin position="188"/>
        <end position="436"/>
    </location>
</feature>